<feature type="compositionally biased region" description="Low complexity" evidence="8">
    <location>
        <begin position="1"/>
        <end position="22"/>
    </location>
</feature>
<comment type="caution">
    <text evidence="9">The sequence shown here is derived from an EMBL/GenBank/DDBJ whole genome shotgun (WGS) entry which is preliminary data.</text>
</comment>
<dbReference type="InterPro" id="IPR015527">
    <property type="entry name" value="Pept_C26_g-glut_hydrolase"/>
</dbReference>
<evidence type="ECO:0000256" key="1">
    <source>
        <dbReference type="ARBA" id="ARBA00004239"/>
    </source>
</evidence>
<dbReference type="Proteomes" id="UP001396334">
    <property type="component" value="Unassembled WGS sequence"/>
</dbReference>
<comment type="catalytic activity">
    <reaction evidence="7">
        <text>(6S)-5,6,7,8-tetrahydrofolyl-(gamma-L-Glu)(n) + (n-1) H2O = (6S)-5,6,7,8-tetrahydrofolate + (n-1) L-glutamate</text>
        <dbReference type="Rhea" id="RHEA:56784"/>
        <dbReference type="Rhea" id="RHEA-COMP:14738"/>
        <dbReference type="ChEBI" id="CHEBI:15377"/>
        <dbReference type="ChEBI" id="CHEBI:29985"/>
        <dbReference type="ChEBI" id="CHEBI:57453"/>
        <dbReference type="ChEBI" id="CHEBI:141005"/>
        <dbReference type="EC" id="3.4.19.9"/>
    </reaction>
</comment>
<dbReference type="InterPro" id="IPR029062">
    <property type="entry name" value="Class_I_gatase-like"/>
</dbReference>
<evidence type="ECO:0000256" key="4">
    <source>
        <dbReference type="ARBA" id="ARBA00022525"/>
    </source>
</evidence>
<protein>
    <recommendedName>
        <fullName evidence="3 7">folate gamma-glutamyl hydrolase</fullName>
        <ecNumber evidence="3 7">3.4.19.9</ecNumber>
    </recommendedName>
</protein>
<dbReference type="PANTHER" id="PTHR11315:SF0">
    <property type="entry name" value="FOLATE GAMMA-GLUTAMYL HYDROLASE"/>
    <property type="match status" value="1"/>
</dbReference>
<accession>A0ABR2QVU8</accession>
<evidence type="ECO:0000313" key="10">
    <source>
        <dbReference type="Proteomes" id="UP001396334"/>
    </source>
</evidence>
<dbReference type="PANTHER" id="PTHR11315">
    <property type="entry name" value="PROTEASE FAMILY C26 GAMMA-GLUTAMYL HYDROLASE"/>
    <property type="match status" value="1"/>
</dbReference>
<dbReference type="PROSITE" id="PS51275">
    <property type="entry name" value="PEPTIDASE_C26_GGH"/>
    <property type="match status" value="1"/>
</dbReference>
<dbReference type="Gene3D" id="3.40.50.880">
    <property type="match status" value="1"/>
</dbReference>
<feature type="region of interest" description="Disordered" evidence="8">
    <location>
        <begin position="60"/>
        <end position="79"/>
    </location>
</feature>
<evidence type="ECO:0000256" key="2">
    <source>
        <dbReference type="ARBA" id="ARBA00011083"/>
    </source>
</evidence>
<evidence type="ECO:0000256" key="3">
    <source>
        <dbReference type="ARBA" id="ARBA00012886"/>
    </source>
</evidence>
<feature type="active site" evidence="7">
    <location>
        <position position="305"/>
    </location>
</feature>
<dbReference type="SUPFAM" id="SSF52317">
    <property type="entry name" value="Class I glutamine amidotransferase-like"/>
    <property type="match status" value="1"/>
</dbReference>
<keyword evidence="6 7" id="KW-0378">Hydrolase</keyword>
<comment type="subcellular location">
    <subcellularLocation>
        <location evidence="1">Secreted</location>
        <location evidence="1">Extracellular space</location>
    </subcellularLocation>
</comment>
<feature type="compositionally biased region" description="Low complexity" evidence="8">
    <location>
        <begin position="68"/>
        <end position="79"/>
    </location>
</feature>
<dbReference type="EMBL" id="JBBPBN010000030">
    <property type="protein sequence ID" value="KAK9004816.1"/>
    <property type="molecule type" value="Genomic_DNA"/>
</dbReference>
<dbReference type="EC" id="3.4.19.9" evidence="3 7"/>
<evidence type="ECO:0000256" key="5">
    <source>
        <dbReference type="ARBA" id="ARBA00022729"/>
    </source>
</evidence>
<feature type="region of interest" description="Disordered" evidence="8">
    <location>
        <begin position="1"/>
        <end position="24"/>
    </location>
</feature>
<evidence type="ECO:0000313" key="9">
    <source>
        <dbReference type="EMBL" id="KAK9004816.1"/>
    </source>
</evidence>
<evidence type="ECO:0000256" key="6">
    <source>
        <dbReference type="ARBA" id="ARBA00022801"/>
    </source>
</evidence>
<keyword evidence="5" id="KW-0732">Signal</keyword>
<reference evidence="9 10" key="1">
    <citation type="journal article" date="2024" name="G3 (Bethesda)">
        <title>Genome assembly of Hibiscus sabdariffa L. provides insights into metabolisms of medicinal natural products.</title>
        <authorList>
            <person name="Kim T."/>
        </authorList>
    </citation>
    <scope>NUCLEOTIDE SEQUENCE [LARGE SCALE GENOMIC DNA]</scope>
    <source>
        <strain evidence="9">TK-2024</strain>
        <tissue evidence="9">Old leaves</tissue>
    </source>
</reference>
<keyword evidence="4" id="KW-0964">Secreted</keyword>
<evidence type="ECO:0000256" key="8">
    <source>
        <dbReference type="SAM" id="MobiDB-lite"/>
    </source>
</evidence>
<keyword evidence="10" id="KW-1185">Reference proteome</keyword>
<gene>
    <name evidence="9" type="ORF">V6N11_042271</name>
</gene>
<comment type="similarity">
    <text evidence="2">Belongs to the peptidase C26 family.</text>
</comment>
<proteinExistence type="inferred from homology"/>
<dbReference type="Pfam" id="PF07722">
    <property type="entry name" value="Peptidase_C26"/>
    <property type="match status" value="1"/>
</dbReference>
<feature type="active site" description="Nucleophile" evidence="7">
    <location>
        <position position="192"/>
    </location>
</feature>
<name>A0ABR2QVU8_9ROSI</name>
<dbReference type="InterPro" id="IPR011697">
    <property type="entry name" value="Peptidase_C26"/>
</dbReference>
<sequence length="384" mass="42735">MSSLFSSNTSSSPPSSAQPNDSVSAADDDDMWNYLLVPIFLYLSKELPFAEAQTSTGLLLPSQRGDTSSADSLSSSSPSCTVLDPKLYYLPVIGILTHPGDGASGRLNNDTNASYIAASYVKFVEAGGARVIPLIYNEPEEILFEKLELVNGVLFTGGWAKSGLYFEVAQKIFKKVIEKNDNGDHFPLYATCLGFELLTMIISEDKNILEPFAASNQASSLQFVQNINIEGTVFQRFPPALLQKLETECLVMQNHMWGISPEKLKNTPKLSRFFEILTTSRDENNQAYVSTAQAHSYPITAFQWHPEKNAFEWGPTMIPHSEDAIEVTQHAANFLIREARKSLNRPPARKVLDNLIYNYSPTYCGKAGRGFDEVYIFTQRQARI</sequence>
<dbReference type="PROSITE" id="PS51273">
    <property type="entry name" value="GATASE_TYPE_1"/>
    <property type="match status" value="1"/>
</dbReference>
<evidence type="ECO:0000256" key="7">
    <source>
        <dbReference type="PROSITE-ProRule" id="PRU00607"/>
    </source>
</evidence>
<organism evidence="9 10">
    <name type="scientific">Hibiscus sabdariffa</name>
    <name type="common">roselle</name>
    <dbReference type="NCBI Taxonomy" id="183260"/>
    <lineage>
        <taxon>Eukaryota</taxon>
        <taxon>Viridiplantae</taxon>
        <taxon>Streptophyta</taxon>
        <taxon>Embryophyta</taxon>
        <taxon>Tracheophyta</taxon>
        <taxon>Spermatophyta</taxon>
        <taxon>Magnoliopsida</taxon>
        <taxon>eudicotyledons</taxon>
        <taxon>Gunneridae</taxon>
        <taxon>Pentapetalae</taxon>
        <taxon>rosids</taxon>
        <taxon>malvids</taxon>
        <taxon>Malvales</taxon>
        <taxon>Malvaceae</taxon>
        <taxon>Malvoideae</taxon>
        <taxon>Hibiscus</taxon>
    </lineage>
</organism>